<keyword evidence="3 5" id="KW-0285">Flavoprotein</keyword>
<dbReference type="InterPro" id="IPR037069">
    <property type="entry name" value="AcylCoA_DH/ox_N_sf"/>
</dbReference>
<evidence type="ECO:0000256" key="5">
    <source>
        <dbReference type="RuleBase" id="RU362125"/>
    </source>
</evidence>
<dbReference type="Gene3D" id="1.20.140.10">
    <property type="entry name" value="Butyryl-CoA Dehydrogenase, subunit A, domain 3"/>
    <property type="match status" value="1"/>
</dbReference>
<evidence type="ECO:0000259" key="6">
    <source>
        <dbReference type="Pfam" id="PF00441"/>
    </source>
</evidence>
<dbReference type="GO" id="GO:0046359">
    <property type="term" value="P:butyrate catabolic process"/>
    <property type="evidence" value="ECO:0007669"/>
    <property type="project" value="TreeGrafter"/>
</dbReference>
<sequence>MATVLETLTALVTDTVGDAAGAWDVAGEIPVPLLRALGAKGVLCAEAAPEFGGPGLSGADNGALTAHTGALCSSLRSVMTSQGMAAWTVQRFGDREQRAEFIGRLTGGDLAAVAFSEAGAGSDLAAMTTEIRRDGDEIVVDGAKTWITVAAYADWIVVFGRYAGAGGVAVVPASAHGVRVERVPEPLGCRAAGHAAVTLDGVRLPAGNLLAVAGQPVVMLTTIALAYGRLSVAWGCVGILRACLAAAARHARTREQFGKPLLQHQLVARHLAELYAAERTATYACEQAARSRDEGSPEQVRAGVLAKHVAAGNAARGAASALQVLASAGASGGHVVERAYRDAKLMEVIEGSSEICQLILAEHAAAAAG</sequence>
<feature type="domain" description="Acyl-CoA dehydrogenase/oxidase N-terminal" evidence="8">
    <location>
        <begin position="5"/>
        <end position="108"/>
    </location>
</feature>
<dbReference type="AlphaFoldDB" id="A0A5S4GDV6"/>
<dbReference type="Gene3D" id="1.10.540.10">
    <property type="entry name" value="Acyl-CoA dehydrogenase/oxidase, N-terminal domain"/>
    <property type="match status" value="1"/>
</dbReference>
<dbReference type="Proteomes" id="UP000305238">
    <property type="component" value="Unassembled WGS sequence"/>
</dbReference>
<dbReference type="InterPro" id="IPR009075">
    <property type="entry name" value="AcylCo_DH/oxidase_C"/>
</dbReference>
<protein>
    <submittedName>
        <fullName evidence="9">Acyl-CoA dehydrogenase family protein</fullName>
    </submittedName>
</protein>
<dbReference type="Gene3D" id="2.40.110.10">
    <property type="entry name" value="Butyryl-CoA Dehydrogenase, subunit A, domain 2"/>
    <property type="match status" value="1"/>
</dbReference>
<dbReference type="EMBL" id="VCKZ01000319">
    <property type="protein sequence ID" value="TMR30962.1"/>
    <property type="molecule type" value="Genomic_DNA"/>
</dbReference>
<dbReference type="GO" id="GO:0050660">
    <property type="term" value="F:flavin adenine dinucleotide binding"/>
    <property type="evidence" value="ECO:0007669"/>
    <property type="project" value="InterPro"/>
</dbReference>
<dbReference type="InterPro" id="IPR006091">
    <property type="entry name" value="Acyl-CoA_Oxase/DH_mid-dom"/>
</dbReference>
<evidence type="ECO:0000256" key="3">
    <source>
        <dbReference type="ARBA" id="ARBA00022630"/>
    </source>
</evidence>
<comment type="cofactor">
    <cofactor evidence="1 5">
        <name>FAD</name>
        <dbReference type="ChEBI" id="CHEBI:57692"/>
    </cofactor>
</comment>
<dbReference type="OrthoDB" id="9802447at2"/>
<dbReference type="SUPFAM" id="SSF56645">
    <property type="entry name" value="Acyl-CoA dehydrogenase NM domain-like"/>
    <property type="match status" value="1"/>
</dbReference>
<organism evidence="9 10">
    <name type="scientific">Actinomadura geliboluensis</name>
    <dbReference type="NCBI Taxonomy" id="882440"/>
    <lineage>
        <taxon>Bacteria</taxon>
        <taxon>Bacillati</taxon>
        <taxon>Actinomycetota</taxon>
        <taxon>Actinomycetes</taxon>
        <taxon>Streptosporangiales</taxon>
        <taxon>Thermomonosporaceae</taxon>
        <taxon>Actinomadura</taxon>
    </lineage>
</organism>
<evidence type="ECO:0000256" key="4">
    <source>
        <dbReference type="ARBA" id="ARBA00022827"/>
    </source>
</evidence>
<dbReference type="GO" id="GO:0033539">
    <property type="term" value="P:fatty acid beta-oxidation using acyl-CoA dehydrogenase"/>
    <property type="evidence" value="ECO:0007669"/>
    <property type="project" value="TreeGrafter"/>
</dbReference>
<dbReference type="InterPro" id="IPR046373">
    <property type="entry name" value="Acyl-CoA_Oxase/DH_mid-dom_sf"/>
</dbReference>
<dbReference type="GO" id="GO:0003995">
    <property type="term" value="F:acyl-CoA dehydrogenase activity"/>
    <property type="evidence" value="ECO:0007669"/>
    <property type="project" value="TreeGrafter"/>
</dbReference>
<dbReference type="PANTHER" id="PTHR43884">
    <property type="entry name" value="ACYL-COA DEHYDROGENASE"/>
    <property type="match status" value="1"/>
</dbReference>
<evidence type="ECO:0000259" key="8">
    <source>
        <dbReference type="Pfam" id="PF02771"/>
    </source>
</evidence>
<evidence type="ECO:0000256" key="1">
    <source>
        <dbReference type="ARBA" id="ARBA00001974"/>
    </source>
</evidence>
<keyword evidence="5" id="KW-0560">Oxidoreductase</keyword>
<dbReference type="Pfam" id="PF00441">
    <property type="entry name" value="Acyl-CoA_dh_1"/>
    <property type="match status" value="1"/>
</dbReference>
<dbReference type="Pfam" id="PF02771">
    <property type="entry name" value="Acyl-CoA_dh_N"/>
    <property type="match status" value="1"/>
</dbReference>
<dbReference type="Pfam" id="PF02770">
    <property type="entry name" value="Acyl-CoA_dh_M"/>
    <property type="match status" value="1"/>
</dbReference>
<feature type="domain" description="Acyl-CoA oxidase/dehydrogenase middle" evidence="7">
    <location>
        <begin position="112"/>
        <end position="202"/>
    </location>
</feature>
<keyword evidence="10" id="KW-1185">Reference proteome</keyword>
<evidence type="ECO:0000256" key="2">
    <source>
        <dbReference type="ARBA" id="ARBA00009347"/>
    </source>
</evidence>
<dbReference type="InterPro" id="IPR036250">
    <property type="entry name" value="AcylCo_DH-like_C"/>
</dbReference>
<comment type="caution">
    <text evidence="9">The sequence shown here is derived from an EMBL/GenBank/DDBJ whole genome shotgun (WGS) entry which is preliminary data.</text>
</comment>
<dbReference type="SUPFAM" id="SSF47203">
    <property type="entry name" value="Acyl-CoA dehydrogenase C-terminal domain-like"/>
    <property type="match status" value="1"/>
</dbReference>
<keyword evidence="4 5" id="KW-0274">FAD</keyword>
<dbReference type="InterPro" id="IPR009100">
    <property type="entry name" value="AcylCoA_DH/oxidase_NM_dom_sf"/>
</dbReference>
<evidence type="ECO:0000313" key="9">
    <source>
        <dbReference type="EMBL" id="TMR30962.1"/>
    </source>
</evidence>
<dbReference type="InterPro" id="IPR013786">
    <property type="entry name" value="AcylCoA_DH/ox_N"/>
</dbReference>
<accession>A0A5S4GDV6</accession>
<comment type="similarity">
    <text evidence="2 5">Belongs to the acyl-CoA dehydrogenase family.</text>
</comment>
<evidence type="ECO:0000313" key="10">
    <source>
        <dbReference type="Proteomes" id="UP000305238"/>
    </source>
</evidence>
<dbReference type="CDD" id="cd00567">
    <property type="entry name" value="ACAD"/>
    <property type="match status" value="1"/>
</dbReference>
<proteinExistence type="inferred from homology"/>
<gene>
    <name evidence="9" type="ORF">ETD96_32645</name>
</gene>
<name>A0A5S4GDV6_9ACTN</name>
<reference evidence="9 10" key="1">
    <citation type="submission" date="2019-05" db="EMBL/GenBank/DDBJ databases">
        <title>Draft genome sequence of Actinomadura geliboluensis A8036.</title>
        <authorList>
            <person name="Saricaoglu S."/>
            <person name="Isik K."/>
        </authorList>
    </citation>
    <scope>NUCLEOTIDE SEQUENCE [LARGE SCALE GENOMIC DNA]</scope>
    <source>
        <strain evidence="9 10">A8036</strain>
    </source>
</reference>
<evidence type="ECO:0000259" key="7">
    <source>
        <dbReference type="Pfam" id="PF02770"/>
    </source>
</evidence>
<dbReference type="PANTHER" id="PTHR43884:SF12">
    <property type="entry name" value="ISOVALERYL-COA DEHYDROGENASE, MITOCHONDRIAL-RELATED"/>
    <property type="match status" value="1"/>
</dbReference>
<feature type="domain" description="Acyl-CoA dehydrogenase/oxidase C-terminal" evidence="6">
    <location>
        <begin position="224"/>
        <end position="363"/>
    </location>
</feature>